<dbReference type="AlphaFoldDB" id="A0A3M7PJG7"/>
<dbReference type="Proteomes" id="UP000276133">
    <property type="component" value="Unassembled WGS sequence"/>
</dbReference>
<reference evidence="1 2" key="1">
    <citation type="journal article" date="2018" name="Sci. Rep.">
        <title>Genomic signatures of local adaptation to the degree of environmental predictability in rotifers.</title>
        <authorList>
            <person name="Franch-Gras L."/>
            <person name="Hahn C."/>
            <person name="Garcia-Roger E.M."/>
            <person name="Carmona M.J."/>
            <person name="Serra M."/>
            <person name="Gomez A."/>
        </authorList>
    </citation>
    <scope>NUCLEOTIDE SEQUENCE [LARGE SCALE GENOMIC DNA]</scope>
    <source>
        <strain evidence="1">HYR1</strain>
    </source>
</reference>
<gene>
    <name evidence="1" type="ORF">BpHYR1_054468</name>
</gene>
<comment type="caution">
    <text evidence="1">The sequence shown here is derived from an EMBL/GenBank/DDBJ whole genome shotgun (WGS) entry which is preliminary data.</text>
</comment>
<accession>A0A3M7PJG7</accession>
<organism evidence="1 2">
    <name type="scientific">Brachionus plicatilis</name>
    <name type="common">Marine rotifer</name>
    <name type="synonym">Brachionus muelleri</name>
    <dbReference type="NCBI Taxonomy" id="10195"/>
    <lineage>
        <taxon>Eukaryota</taxon>
        <taxon>Metazoa</taxon>
        <taxon>Spiralia</taxon>
        <taxon>Gnathifera</taxon>
        <taxon>Rotifera</taxon>
        <taxon>Eurotatoria</taxon>
        <taxon>Monogononta</taxon>
        <taxon>Pseudotrocha</taxon>
        <taxon>Ploima</taxon>
        <taxon>Brachionidae</taxon>
        <taxon>Brachionus</taxon>
    </lineage>
</organism>
<dbReference type="EMBL" id="REGN01010538">
    <property type="protein sequence ID" value="RMZ98827.1"/>
    <property type="molecule type" value="Genomic_DNA"/>
</dbReference>
<evidence type="ECO:0000313" key="2">
    <source>
        <dbReference type="Proteomes" id="UP000276133"/>
    </source>
</evidence>
<proteinExistence type="predicted"/>
<sequence>MTRSYREISKTSHFDMSNMTCLPGLKAKTNSNLNHLIFSFEINKLIEMINHSLCWRPFVRIVEAINKKTLLQPTNLGTTRCAVCFKINSENAEWCNIQSCINYNSLLMIKISELEKKLPIKFATKSKLAVTFFWRFTSLGLSERYEPSFQPAFN</sequence>
<name>A0A3M7PJG7_BRAPC</name>
<keyword evidence="2" id="KW-1185">Reference proteome</keyword>
<protein>
    <submittedName>
        <fullName evidence="1">Uncharacterized protein</fullName>
    </submittedName>
</protein>
<evidence type="ECO:0000313" key="1">
    <source>
        <dbReference type="EMBL" id="RMZ98827.1"/>
    </source>
</evidence>